<dbReference type="GO" id="GO:0005886">
    <property type="term" value="C:plasma membrane"/>
    <property type="evidence" value="ECO:0007669"/>
    <property type="project" value="UniProtKB-SubCell"/>
</dbReference>
<dbReference type="InterPro" id="IPR017871">
    <property type="entry name" value="ABC_transporter-like_CS"/>
</dbReference>
<feature type="domain" description="ABC transporter" evidence="11">
    <location>
        <begin position="14"/>
        <end position="247"/>
    </location>
</feature>
<keyword evidence="7 12" id="KW-0067">ATP-binding</keyword>
<dbReference type="InterPro" id="IPR003439">
    <property type="entry name" value="ABC_transporter-like_ATP-bd"/>
</dbReference>
<evidence type="ECO:0000256" key="9">
    <source>
        <dbReference type="ARBA" id="ARBA00023065"/>
    </source>
</evidence>
<dbReference type="GO" id="GO:0016887">
    <property type="term" value="F:ATP hydrolysis activity"/>
    <property type="evidence" value="ECO:0007669"/>
    <property type="project" value="InterPro"/>
</dbReference>
<comment type="subcellular location">
    <subcellularLocation>
        <location evidence="1">Cell membrane</location>
        <topology evidence="1">Peripheral membrane protein</topology>
    </subcellularLocation>
</comment>
<dbReference type="PANTHER" id="PTHR42771:SF2">
    <property type="entry name" value="IRON(3+)-HYDROXAMATE IMPORT ATP-BINDING PROTEIN FHUC"/>
    <property type="match status" value="1"/>
</dbReference>
<dbReference type="EC" id="3.6.3.34" evidence="12"/>
<dbReference type="Gene3D" id="3.40.50.300">
    <property type="entry name" value="P-loop containing nucleotide triphosphate hydrolases"/>
    <property type="match status" value="1"/>
</dbReference>
<keyword evidence="8" id="KW-0408">Iron</keyword>
<keyword evidence="4" id="KW-1003">Cell membrane</keyword>
<evidence type="ECO:0000256" key="4">
    <source>
        <dbReference type="ARBA" id="ARBA00022475"/>
    </source>
</evidence>
<gene>
    <name evidence="12" type="ORF">JCM7686_pAMI4p060</name>
</gene>
<keyword evidence="6" id="KW-0547">Nucleotide-binding</keyword>
<keyword evidence="9" id="KW-0406">Ion transport</keyword>
<evidence type="ECO:0000259" key="11">
    <source>
        <dbReference type="PROSITE" id="PS50893"/>
    </source>
</evidence>
<dbReference type="KEGG" id="pami:JCM7686_pAMI4p060"/>
<dbReference type="EMBL" id="CP006652">
    <property type="protein sequence ID" value="AGT10751.1"/>
    <property type="molecule type" value="Genomic_DNA"/>
</dbReference>
<dbReference type="eggNOG" id="COG1120">
    <property type="taxonomic scope" value="Bacteria"/>
</dbReference>
<accession>S5YZW7</accession>
<dbReference type="AlphaFoldDB" id="S5YZW7"/>
<dbReference type="PROSITE" id="PS00211">
    <property type="entry name" value="ABC_TRANSPORTER_1"/>
    <property type="match status" value="1"/>
</dbReference>
<dbReference type="GO" id="GO:0006826">
    <property type="term" value="P:iron ion transport"/>
    <property type="evidence" value="ECO:0007669"/>
    <property type="project" value="UniProtKB-KW"/>
</dbReference>
<protein>
    <submittedName>
        <fullName evidence="12">Iron complex transport system ATP-binding protein</fullName>
        <ecNumber evidence="12">3.6.3.34</ecNumber>
    </submittedName>
</protein>
<dbReference type="GO" id="GO:0005524">
    <property type="term" value="F:ATP binding"/>
    <property type="evidence" value="ECO:0007669"/>
    <property type="project" value="UniProtKB-KW"/>
</dbReference>
<dbReference type="CDD" id="cd03214">
    <property type="entry name" value="ABC_Iron-Siderophores_B12_Hemin"/>
    <property type="match status" value="1"/>
</dbReference>
<dbReference type="SMART" id="SM00382">
    <property type="entry name" value="AAA"/>
    <property type="match status" value="1"/>
</dbReference>
<name>S5YZW7_PARAH</name>
<dbReference type="PATRIC" id="fig|1367847.3.peg.3687"/>
<evidence type="ECO:0000256" key="5">
    <source>
        <dbReference type="ARBA" id="ARBA00022496"/>
    </source>
</evidence>
<evidence type="ECO:0000313" key="13">
    <source>
        <dbReference type="Proteomes" id="UP000015480"/>
    </source>
</evidence>
<evidence type="ECO:0000256" key="1">
    <source>
        <dbReference type="ARBA" id="ARBA00004202"/>
    </source>
</evidence>
<dbReference type="SUPFAM" id="SSF52540">
    <property type="entry name" value="P-loop containing nucleoside triphosphate hydrolases"/>
    <property type="match status" value="1"/>
</dbReference>
<evidence type="ECO:0000256" key="2">
    <source>
        <dbReference type="ARBA" id="ARBA00005417"/>
    </source>
</evidence>
<keyword evidence="13" id="KW-1185">Reference proteome</keyword>
<geneLocation type="plasmid" evidence="12 13">
    <name>pAMI4</name>
</geneLocation>
<keyword evidence="3" id="KW-0813">Transport</keyword>
<reference evidence="12 13" key="1">
    <citation type="journal article" date="2014" name="BMC Genomics">
        <title>Architecture and functions of a multipartite genome of the methylotrophic bacterium Paracoccus aminophilus JCM 7686, containing primary and secondary chromids.</title>
        <authorList>
            <person name="Dziewit L."/>
            <person name="Czarnecki J."/>
            <person name="Wibberg D."/>
            <person name="Radlinska M."/>
            <person name="Mrozek P."/>
            <person name="Szymczak M."/>
            <person name="Schluter A."/>
            <person name="Puhler A."/>
            <person name="Bartosik D."/>
        </authorList>
    </citation>
    <scope>NUCLEOTIDE SEQUENCE [LARGE SCALE GENOMIC DNA]</scope>
    <source>
        <strain evidence="12">JCM 7686</strain>
        <plasmid evidence="13">Plasmid pAMI4</plasmid>
    </source>
</reference>
<evidence type="ECO:0000256" key="6">
    <source>
        <dbReference type="ARBA" id="ARBA00022741"/>
    </source>
</evidence>
<evidence type="ECO:0000313" key="12">
    <source>
        <dbReference type="EMBL" id="AGT10751.1"/>
    </source>
</evidence>
<evidence type="ECO:0000256" key="3">
    <source>
        <dbReference type="ARBA" id="ARBA00022448"/>
    </source>
</evidence>
<dbReference type="InterPro" id="IPR003593">
    <property type="entry name" value="AAA+_ATPase"/>
</dbReference>
<dbReference type="RefSeq" id="WP_020952236.1">
    <property type="nucleotide sequence ID" value="NC_022049.1"/>
</dbReference>
<dbReference type="FunFam" id="3.40.50.300:FF:000134">
    <property type="entry name" value="Iron-enterobactin ABC transporter ATP-binding protein"/>
    <property type="match status" value="1"/>
</dbReference>
<keyword evidence="12" id="KW-0378">Hydrolase</keyword>
<dbReference type="InterPro" id="IPR051535">
    <property type="entry name" value="Siderophore_ABC-ATPase"/>
</dbReference>
<dbReference type="HOGENOM" id="CLU_000604_1_11_5"/>
<dbReference type="PROSITE" id="PS50893">
    <property type="entry name" value="ABC_TRANSPORTER_2"/>
    <property type="match status" value="1"/>
</dbReference>
<keyword evidence="10" id="KW-0472">Membrane</keyword>
<proteinExistence type="inferred from homology"/>
<dbReference type="Proteomes" id="UP000015480">
    <property type="component" value="Plasmid pAMI4"/>
</dbReference>
<dbReference type="OrthoDB" id="9805601at2"/>
<dbReference type="PANTHER" id="PTHR42771">
    <property type="entry name" value="IRON(3+)-HYDROXAMATE IMPORT ATP-BINDING PROTEIN FHUC"/>
    <property type="match status" value="1"/>
</dbReference>
<keyword evidence="5" id="KW-0410">Iron transport</keyword>
<organism evidence="12 13">
    <name type="scientific">Paracoccus aminophilus JCM 7686</name>
    <dbReference type="NCBI Taxonomy" id="1367847"/>
    <lineage>
        <taxon>Bacteria</taxon>
        <taxon>Pseudomonadati</taxon>
        <taxon>Pseudomonadota</taxon>
        <taxon>Alphaproteobacteria</taxon>
        <taxon>Rhodobacterales</taxon>
        <taxon>Paracoccaceae</taxon>
        <taxon>Paracoccus</taxon>
    </lineage>
</organism>
<dbReference type="Pfam" id="PF00005">
    <property type="entry name" value="ABC_tran"/>
    <property type="match status" value="1"/>
</dbReference>
<evidence type="ECO:0000256" key="8">
    <source>
        <dbReference type="ARBA" id="ARBA00023004"/>
    </source>
</evidence>
<comment type="similarity">
    <text evidence="2">Belongs to the ABC transporter superfamily.</text>
</comment>
<evidence type="ECO:0000256" key="7">
    <source>
        <dbReference type="ARBA" id="ARBA00022840"/>
    </source>
</evidence>
<evidence type="ECO:0000256" key="10">
    <source>
        <dbReference type="ARBA" id="ARBA00023136"/>
    </source>
</evidence>
<sequence>MIETETTQMSGPIFAVRNLSVTLGGAAILRDLSFEITPGITGLIGANGCGKTTLLRSLAGVLRPTAGEIRHRGQDLARLSPKTRARAIALLPQTGEAPPGLTVRELVARGRTPWLRPFLPLTPADHQAVARAIAATGMGDLAHRRVESLSGGQRQRAWIGLVLAQESGTILLDEPLNFLDLPHQAELVRLLKTLSAKRQIVIIIHDLTLAARLCDQIIALRDGALIAHGPTAEVLAAAPLERAFAIPFDCVETASGPVVLPRGI</sequence>
<dbReference type="InterPro" id="IPR027417">
    <property type="entry name" value="P-loop_NTPase"/>
</dbReference>
<keyword evidence="12" id="KW-0614">Plasmid</keyword>